<feature type="DNA-binding region" description="HMG box" evidence="3">
    <location>
        <begin position="90"/>
        <end position="159"/>
    </location>
</feature>
<feature type="region of interest" description="Disordered" evidence="4">
    <location>
        <begin position="155"/>
        <end position="185"/>
    </location>
</feature>
<dbReference type="GO" id="GO:0001228">
    <property type="term" value="F:DNA-binding transcription activator activity, RNA polymerase II-specific"/>
    <property type="evidence" value="ECO:0007669"/>
    <property type="project" value="TreeGrafter"/>
</dbReference>
<name>A0AAD7JW18_9AGAR</name>
<evidence type="ECO:0000259" key="5">
    <source>
        <dbReference type="PROSITE" id="PS50118"/>
    </source>
</evidence>
<dbReference type="SUPFAM" id="SSF47095">
    <property type="entry name" value="HMG-box"/>
    <property type="match status" value="1"/>
</dbReference>
<dbReference type="Gene3D" id="1.10.30.10">
    <property type="entry name" value="High mobility group box domain"/>
    <property type="match status" value="1"/>
</dbReference>
<dbReference type="Pfam" id="PF00505">
    <property type="entry name" value="HMG_box"/>
    <property type="match status" value="1"/>
</dbReference>
<dbReference type="PANTHER" id="PTHR10270">
    <property type="entry name" value="SOX TRANSCRIPTION FACTOR"/>
    <property type="match status" value="1"/>
</dbReference>
<evidence type="ECO:0000256" key="1">
    <source>
        <dbReference type="ARBA" id="ARBA00023125"/>
    </source>
</evidence>
<evidence type="ECO:0000256" key="3">
    <source>
        <dbReference type="PROSITE-ProRule" id="PRU00267"/>
    </source>
</evidence>
<feature type="compositionally biased region" description="Polar residues" evidence="4">
    <location>
        <begin position="292"/>
        <end position="307"/>
    </location>
</feature>
<organism evidence="6 7">
    <name type="scientific">Mycena metata</name>
    <dbReference type="NCBI Taxonomy" id="1033252"/>
    <lineage>
        <taxon>Eukaryota</taxon>
        <taxon>Fungi</taxon>
        <taxon>Dikarya</taxon>
        <taxon>Basidiomycota</taxon>
        <taxon>Agaricomycotina</taxon>
        <taxon>Agaricomycetes</taxon>
        <taxon>Agaricomycetidae</taxon>
        <taxon>Agaricales</taxon>
        <taxon>Marasmiineae</taxon>
        <taxon>Mycenaceae</taxon>
        <taxon>Mycena</taxon>
    </lineage>
</organism>
<dbReference type="PANTHER" id="PTHR10270:SF161">
    <property type="entry name" value="SEX-DETERMINING REGION Y PROTEIN"/>
    <property type="match status" value="1"/>
</dbReference>
<keyword evidence="2" id="KW-0804">Transcription</keyword>
<dbReference type="InterPro" id="IPR009071">
    <property type="entry name" value="HMG_box_dom"/>
</dbReference>
<dbReference type="InterPro" id="IPR036910">
    <property type="entry name" value="HMG_box_dom_sf"/>
</dbReference>
<dbReference type="GO" id="GO:0000978">
    <property type="term" value="F:RNA polymerase II cis-regulatory region sequence-specific DNA binding"/>
    <property type="evidence" value="ECO:0007669"/>
    <property type="project" value="TreeGrafter"/>
</dbReference>
<evidence type="ECO:0000256" key="4">
    <source>
        <dbReference type="SAM" id="MobiDB-lite"/>
    </source>
</evidence>
<dbReference type="Proteomes" id="UP001215598">
    <property type="component" value="Unassembled WGS sequence"/>
</dbReference>
<comment type="caution">
    <text evidence="6">The sequence shown here is derived from an EMBL/GenBank/DDBJ whole genome shotgun (WGS) entry which is preliminary data.</text>
</comment>
<feature type="region of interest" description="Disordered" evidence="4">
    <location>
        <begin position="235"/>
        <end position="307"/>
    </location>
</feature>
<accession>A0AAD7JW18</accession>
<feature type="compositionally biased region" description="Low complexity" evidence="4">
    <location>
        <begin position="255"/>
        <end position="264"/>
    </location>
</feature>
<dbReference type="PROSITE" id="PS50118">
    <property type="entry name" value="HMG_BOX_2"/>
    <property type="match status" value="1"/>
</dbReference>
<proteinExistence type="predicted"/>
<dbReference type="InterPro" id="IPR050140">
    <property type="entry name" value="SRY-related_HMG-box_TF-like"/>
</dbReference>
<evidence type="ECO:0000313" key="7">
    <source>
        <dbReference type="Proteomes" id="UP001215598"/>
    </source>
</evidence>
<gene>
    <name evidence="6" type="ORF">B0H16DRAFT_138786</name>
</gene>
<keyword evidence="1 3" id="KW-0238">DNA-binding</keyword>
<keyword evidence="3" id="KW-0539">Nucleus</keyword>
<feature type="domain" description="HMG box" evidence="5">
    <location>
        <begin position="90"/>
        <end position="159"/>
    </location>
</feature>
<evidence type="ECO:0000256" key="2">
    <source>
        <dbReference type="ARBA" id="ARBA00023163"/>
    </source>
</evidence>
<feature type="region of interest" description="Disordered" evidence="4">
    <location>
        <begin position="69"/>
        <end position="93"/>
    </location>
</feature>
<dbReference type="AlphaFoldDB" id="A0AAD7JW18"/>
<reference evidence="6" key="1">
    <citation type="submission" date="2023-03" db="EMBL/GenBank/DDBJ databases">
        <title>Massive genome expansion in bonnet fungi (Mycena s.s.) driven by repeated elements and novel gene families across ecological guilds.</title>
        <authorList>
            <consortium name="Lawrence Berkeley National Laboratory"/>
            <person name="Harder C.B."/>
            <person name="Miyauchi S."/>
            <person name="Viragh M."/>
            <person name="Kuo A."/>
            <person name="Thoen E."/>
            <person name="Andreopoulos B."/>
            <person name="Lu D."/>
            <person name="Skrede I."/>
            <person name="Drula E."/>
            <person name="Henrissat B."/>
            <person name="Morin E."/>
            <person name="Kohler A."/>
            <person name="Barry K."/>
            <person name="LaButti K."/>
            <person name="Morin E."/>
            <person name="Salamov A."/>
            <person name="Lipzen A."/>
            <person name="Mereny Z."/>
            <person name="Hegedus B."/>
            <person name="Baldrian P."/>
            <person name="Stursova M."/>
            <person name="Weitz H."/>
            <person name="Taylor A."/>
            <person name="Grigoriev I.V."/>
            <person name="Nagy L.G."/>
            <person name="Martin F."/>
            <person name="Kauserud H."/>
        </authorList>
    </citation>
    <scope>NUCLEOTIDE SEQUENCE</scope>
    <source>
        <strain evidence="6">CBHHK182m</strain>
    </source>
</reference>
<sequence length="479" mass="53039">MPAERSRYSRRSQADGSAIVWTLPVEPLGESGIAFAPNVTEDTFADLPPLVEAPDAPLSPCESFIFANDDPGSAPIRRSTHTRKKSDNHIPRPPNAFILFRSSFIKSQRVSTEVETNHSTLSKIIGMTWKNLPPDERRVWHVKASDAVAEHKRNFPTYAFRPKHSRSKNDPDGPPPKVKRKVREVYQDPVRCEKIAELLVEGKKGAELDRAIQEFDRYHVPEVVTRFEAPMTARAYRRSSSVPVPNSEDSRGFLSSSQSPSANSSRRRRSSSVGAATRASQDKGKPKARSASIYTGNDSTNCSDGQLTPPSFDSFSFQHQSKQEPLDTFDFSSFSFSNVTSPSPSFGCDPLLMALSPCSPLETTFDPKLEPSSPAEYTPVEPMDISAFIANEWLQHGDSANPFSNYPPVDYSIPAFAYPVPVYSQMETVDPTTFCSGFKNLGFEKQQQQQPYCVQPQDGGAGFAQLDADLASFMAQYSL</sequence>
<dbReference type="GO" id="GO:0030154">
    <property type="term" value="P:cell differentiation"/>
    <property type="evidence" value="ECO:0007669"/>
    <property type="project" value="TreeGrafter"/>
</dbReference>
<dbReference type="GO" id="GO:0005634">
    <property type="term" value="C:nucleus"/>
    <property type="evidence" value="ECO:0007669"/>
    <property type="project" value="UniProtKB-UniRule"/>
</dbReference>
<dbReference type="EMBL" id="JARKIB010000013">
    <property type="protein sequence ID" value="KAJ7773102.1"/>
    <property type="molecule type" value="Genomic_DNA"/>
</dbReference>
<keyword evidence="7" id="KW-1185">Reference proteome</keyword>
<dbReference type="SMART" id="SM00398">
    <property type="entry name" value="HMG"/>
    <property type="match status" value="1"/>
</dbReference>
<protein>
    <recommendedName>
        <fullName evidence="5">HMG box domain-containing protein</fullName>
    </recommendedName>
</protein>
<evidence type="ECO:0000313" key="6">
    <source>
        <dbReference type="EMBL" id="KAJ7773102.1"/>
    </source>
</evidence>
<dbReference type="CDD" id="cd01389">
    <property type="entry name" value="HMG-box_ROX1-like"/>
    <property type="match status" value="1"/>
</dbReference>